<reference evidence="3 4" key="1">
    <citation type="submission" date="2019-01" db="EMBL/GenBank/DDBJ databases">
        <title>Nocardioides guangzhouensis sp. nov., an actinobacterium isolated from soil.</title>
        <authorList>
            <person name="Fu Y."/>
            <person name="Cai Y."/>
            <person name="Lin Z."/>
            <person name="Chen P."/>
        </authorList>
    </citation>
    <scope>NUCLEOTIDE SEQUENCE [LARGE SCALE GENOMIC DNA]</scope>
    <source>
        <strain evidence="3 4">130</strain>
    </source>
</reference>
<keyword evidence="2" id="KW-1133">Transmembrane helix</keyword>
<dbReference type="RefSeq" id="WP_134721046.1">
    <property type="nucleotide sequence ID" value="NZ_SDKM01000081.1"/>
</dbReference>
<proteinExistence type="predicted"/>
<protein>
    <submittedName>
        <fullName evidence="3">Uncharacterized protein</fullName>
    </submittedName>
</protein>
<evidence type="ECO:0000256" key="2">
    <source>
        <dbReference type="SAM" id="Phobius"/>
    </source>
</evidence>
<evidence type="ECO:0000313" key="3">
    <source>
        <dbReference type="EMBL" id="RYP81011.1"/>
    </source>
</evidence>
<evidence type="ECO:0000313" key="4">
    <source>
        <dbReference type="Proteomes" id="UP000295198"/>
    </source>
</evidence>
<comment type="caution">
    <text evidence="3">The sequence shown here is derived from an EMBL/GenBank/DDBJ whole genome shotgun (WGS) entry which is preliminary data.</text>
</comment>
<keyword evidence="2" id="KW-0472">Membrane</keyword>
<dbReference type="AlphaFoldDB" id="A0A4Q4Z299"/>
<dbReference type="OrthoDB" id="3788331at2"/>
<organism evidence="3 4">
    <name type="scientific">Nocardioides guangzhouensis</name>
    <dbReference type="NCBI Taxonomy" id="2497878"/>
    <lineage>
        <taxon>Bacteria</taxon>
        <taxon>Bacillati</taxon>
        <taxon>Actinomycetota</taxon>
        <taxon>Actinomycetes</taxon>
        <taxon>Propionibacteriales</taxon>
        <taxon>Nocardioidaceae</taxon>
        <taxon>Nocardioides</taxon>
    </lineage>
</organism>
<name>A0A4Q4Z299_9ACTN</name>
<keyword evidence="4" id="KW-1185">Reference proteome</keyword>
<feature type="transmembrane region" description="Helical" evidence="2">
    <location>
        <begin position="40"/>
        <end position="60"/>
    </location>
</feature>
<gene>
    <name evidence="3" type="ORF">EKO23_24160</name>
</gene>
<sequence length="212" mass="22548">MPVEDRLRRGLEANARAFVPEGEKRLVEVRRRHRARTGTIAAAMAAAVVVGAVFAGTLLGGSDRSASPQPAKGPTEVSTSAGTYAGPRIPDSGWRRVVTREQFVRAGADRAFLADDFGRADRLPVTLSFIGTVYSLSGRYPAGWSVGDAGTVEYAPDGRLQLTSTAPGCRGCVGSLSWRIRGNRLLLGGFRGTPDDPMASVMLEGTWTRIGD</sequence>
<feature type="region of interest" description="Disordered" evidence="1">
    <location>
        <begin position="63"/>
        <end position="88"/>
    </location>
</feature>
<accession>A0A4Q4Z299</accession>
<dbReference type="EMBL" id="SDKM01000081">
    <property type="protein sequence ID" value="RYP81011.1"/>
    <property type="molecule type" value="Genomic_DNA"/>
</dbReference>
<keyword evidence="2" id="KW-0812">Transmembrane</keyword>
<dbReference type="Proteomes" id="UP000295198">
    <property type="component" value="Unassembled WGS sequence"/>
</dbReference>
<evidence type="ECO:0000256" key="1">
    <source>
        <dbReference type="SAM" id="MobiDB-lite"/>
    </source>
</evidence>